<evidence type="ECO:0000313" key="2">
    <source>
        <dbReference type="Proteomes" id="UP000707731"/>
    </source>
</evidence>
<dbReference type="RefSeq" id="WP_195005056.1">
    <property type="nucleotide sequence ID" value="NZ_JADLQN010000010.1"/>
</dbReference>
<gene>
    <name evidence="1" type="ORF">IU449_27365</name>
</gene>
<proteinExistence type="predicted"/>
<keyword evidence="2" id="KW-1185">Reference proteome</keyword>
<organism evidence="1 2">
    <name type="scientific">Nocardia higoensis</name>
    <dbReference type="NCBI Taxonomy" id="228599"/>
    <lineage>
        <taxon>Bacteria</taxon>
        <taxon>Bacillati</taxon>
        <taxon>Actinomycetota</taxon>
        <taxon>Actinomycetes</taxon>
        <taxon>Mycobacteriales</taxon>
        <taxon>Nocardiaceae</taxon>
        <taxon>Nocardia</taxon>
    </lineage>
</organism>
<reference evidence="1 2" key="1">
    <citation type="submission" date="2020-10" db="EMBL/GenBank/DDBJ databases">
        <title>Identification of Nocardia species via Next-generation sequencing and recognition of intraspecies genetic diversity.</title>
        <authorList>
            <person name="Li P."/>
            <person name="Li P."/>
            <person name="Lu B."/>
        </authorList>
    </citation>
    <scope>NUCLEOTIDE SEQUENCE [LARGE SCALE GENOMIC DNA]</scope>
    <source>
        <strain evidence="1 2">BJ06-0143</strain>
    </source>
</reference>
<protein>
    <recommendedName>
        <fullName evidence="3">Minor tail protein</fullName>
    </recommendedName>
</protein>
<dbReference type="Proteomes" id="UP000707731">
    <property type="component" value="Unassembled WGS sequence"/>
</dbReference>
<sequence>MRLPSALFRTPPPVAAWTAEGILTAVGAPMAVAAFTADGLLEALGAAAGLAGFTAEGVLMEVQNEGIAEFVGAGTLAAPAVAVATAAFTAAGSLTAGLVAPATAAFTGSGVLAASGYPTAVAGFTGVGSLAAAGVTFAPSSMTKDGAYVAPNGFGQVTGWVADTTNYPGSTISGSDLVVQSTGTGKTVSASVVWTANSTFSRPVTMRLRNQTTGVILATGSQVSVPGSGTATATVTATGVSVTAGDLIRLEADGGNNTSKPSALTNTASYVRVS</sequence>
<evidence type="ECO:0008006" key="3">
    <source>
        <dbReference type="Google" id="ProtNLM"/>
    </source>
</evidence>
<dbReference type="EMBL" id="JADLQN010000010">
    <property type="protein sequence ID" value="MBF6358221.1"/>
    <property type="molecule type" value="Genomic_DNA"/>
</dbReference>
<name>A0ABS0DID5_9NOCA</name>
<comment type="caution">
    <text evidence="1">The sequence shown here is derived from an EMBL/GenBank/DDBJ whole genome shotgun (WGS) entry which is preliminary data.</text>
</comment>
<accession>A0ABS0DID5</accession>
<evidence type="ECO:0000313" key="1">
    <source>
        <dbReference type="EMBL" id="MBF6358221.1"/>
    </source>
</evidence>